<keyword evidence="3" id="KW-1185">Reference proteome</keyword>
<sequence>MAAGAMVGNTDVVSSGLRHLERLKSREDFDGDSFYDSDDGSSSKAHSPRQKSRHDADGGSFYDSDDGRSVADARHNVERAARGYVAANQDASVLTSSITSCVPSVRLSDPGAIWNTFAGLHGQHRRRGDSLIDVRRAQNQRMLIKTASGVRKLSESLENINDVLYHTGKRRAQILPLDSSMITIFGAGAAQKTTRLVLPPTLADDSLHVARLFRFIMTGEKGTPKSFVTHLRAFHNMHKTNMVLRTDRTPKSPRSGEQPVSVRSLDTTRNELYVLLGVYECNVLLIINRTGKPKIETLRFVHMDNNWIVLYVNKDNHIEIICETLEDDVIRVVFSPENPVFADMLKQLRFDPKRPSNIFSTKLLLPD</sequence>
<name>A0A836CM01_9STRA</name>
<organism evidence="2 3">
    <name type="scientific">Tribonema minus</name>
    <dbReference type="NCBI Taxonomy" id="303371"/>
    <lineage>
        <taxon>Eukaryota</taxon>
        <taxon>Sar</taxon>
        <taxon>Stramenopiles</taxon>
        <taxon>Ochrophyta</taxon>
        <taxon>PX clade</taxon>
        <taxon>Xanthophyceae</taxon>
        <taxon>Tribonematales</taxon>
        <taxon>Tribonemataceae</taxon>
        <taxon>Tribonema</taxon>
    </lineage>
</organism>
<protein>
    <submittedName>
        <fullName evidence="2">Uncharacterized protein</fullName>
    </submittedName>
</protein>
<evidence type="ECO:0000256" key="1">
    <source>
        <dbReference type="SAM" id="MobiDB-lite"/>
    </source>
</evidence>
<feature type="region of interest" description="Disordered" evidence="1">
    <location>
        <begin position="29"/>
        <end position="69"/>
    </location>
</feature>
<proteinExistence type="predicted"/>
<dbReference type="EMBL" id="JAFCMP010000021">
    <property type="protein sequence ID" value="KAG5191307.1"/>
    <property type="molecule type" value="Genomic_DNA"/>
</dbReference>
<feature type="compositionally biased region" description="Acidic residues" evidence="1">
    <location>
        <begin position="29"/>
        <end position="39"/>
    </location>
</feature>
<evidence type="ECO:0000313" key="3">
    <source>
        <dbReference type="Proteomes" id="UP000664859"/>
    </source>
</evidence>
<gene>
    <name evidence="2" type="ORF">JKP88DRAFT_285311</name>
</gene>
<evidence type="ECO:0000313" key="2">
    <source>
        <dbReference type="EMBL" id="KAG5191307.1"/>
    </source>
</evidence>
<accession>A0A836CM01</accession>
<comment type="caution">
    <text evidence="2">The sequence shown here is derived from an EMBL/GenBank/DDBJ whole genome shotgun (WGS) entry which is preliminary data.</text>
</comment>
<dbReference type="Proteomes" id="UP000664859">
    <property type="component" value="Unassembled WGS sequence"/>
</dbReference>
<dbReference type="AlphaFoldDB" id="A0A836CM01"/>
<reference evidence="2" key="1">
    <citation type="submission" date="2021-02" db="EMBL/GenBank/DDBJ databases">
        <title>First Annotated Genome of the Yellow-green Alga Tribonema minus.</title>
        <authorList>
            <person name="Mahan K.M."/>
        </authorList>
    </citation>
    <scope>NUCLEOTIDE SEQUENCE</scope>
    <source>
        <strain evidence="2">UTEX B ZZ1240</strain>
    </source>
</reference>